<dbReference type="RefSeq" id="WP_126419973.1">
    <property type="nucleotide sequence ID" value="NZ_AP018827.1"/>
</dbReference>
<organism evidence="2 3">
    <name type="scientific">Asticcacaulis excentricus</name>
    <dbReference type="NCBI Taxonomy" id="78587"/>
    <lineage>
        <taxon>Bacteria</taxon>
        <taxon>Pseudomonadati</taxon>
        <taxon>Pseudomonadota</taxon>
        <taxon>Alphaproteobacteria</taxon>
        <taxon>Caulobacterales</taxon>
        <taxon>Caulobacteraceae</taxon>
        <taxon>Asticcacaulis</taxon>
    </lineage>
</organism>
<keyword evidence="2" id="KW-0378">Hydrolase</keyword>
<feature type="domain" description="N-acetyltransferase" evidence="1">
    <location>
        <begin position="39"/>
        <end position="179"/>
    </location>
</feature>
<dbReference type="SUPFAM" id="SSF55729">
    <property type="entry name" value="Acyl-CoA N-acyltransferases (Nat)"/>
    <property type="match status" value="1"/>
</dbReference>
<keyword evidence="2" id="KW-0347">Helicase</keyword>
<dbReference type="InterPro" id="IPR016181">
    <property type="entry name" value="Acyl_CoA_acyltransferase"/>
</dbReference>
<dbReference type="InterPro" id="IPR051908">
    <property type="entry name" value="Ribosomal_N-acetyltransferase"/>
</dbReference>
<proteinExistence type="predicted"/>
<protein>
    <submittedName>
        <fullName evidence="2">Protein export cytoplasm protein SecA ATPase RNA helicase</fullName>
    </submittedName>
</protein>
<dbReference type="EMBL" id="AP018827">
    <property type="protein sequence ID" value="BBF79867.1"/>
    <property type="molecule type" value="Genomic_DNA"/>
</dbReference>
<dbReference type="Proteomes" id="UP000278756">
    <property type="component" value="Chromosome 1"/>
</dbReference>
<evidence type="ECO:0000313" key="2">
    <source>
        <dbReference type="EMBL" id="BBF79867.1"/>
    </source>
</evidence>
<keyword evidence="2" id="KW-0547">Nucleotide-binding</keyword>
<evidence type="ECO:0000259" key="1">
    <source>
        <dbReference type="PROSITE" id="PS51186"/>
    </source>
</evidence>
<accession>A0A3G9FZQ3</accession>
<sequence length="221" mass="25283">MSLENWTPRPRPAAKTFVGRYGHLEPLDWARHLSGLYAVAGGEANGDLWRYMPLGPYVGEAVFQREYEAKRAQEGWETQVILNPRGVVMGMASFMRIREAQGSAEIGAVLFGRALQRTALATEAVFLMARYLFDELGYRRFEWKCNAANRASMRAAERFGFTYEGTFRNDMVTKGENRDTAWFSIIDSEWPRIRSAYEAWLDPANFDGTGRQIFRLKTKQG</sequence>
<reference evidence="3" key="2">
    <citation type="journal article" date="2017" name="Plant Physiol. Biochem.">
        <title>Differential oxidative and antioxidative response of duckweed Lemna minor toward plant growth promoting/inhibiting bacteria.</title>
        <authorList>
            <person name="Ishizawa H."/>
            <person name="Kuroda M."/>
            <person name="Morikawa M."/>
            <person name="Ike M."/>
        </authorList>
    </citation>
    <scope>NUCLEOTIDE SEQUENCE [LARGE SCALE GENOMIC DNA]</scope>
    <source>
        <strain evidence="3">M6</strain>
    </source>
</reference>
<dbReference type="AlphaFoldDB" id="A0A3G9FZQ3"/>
<dbReference type="GO" id="GO:0005737">
    <property type="term" value="C:cytoplasm"/>
    <property type="evidence" value="ECO:0007669"/>
    <property type="project" value="TreeGrafter"/>
</dbReference>
<dbReference type="Pfam" id="PF13302">
    <property type="entry name" value="Acetyltransf_3"/>
    <property type="match status" value="1"/>
</dbReference>
<dbReference type="GO" id="GO:0008999">
    <property type="term" value="F:protein-N-terminal-alanine acetyltransferase activity"/>
    <property type="evidence" value="ECO:0007669"/>
    <property type="project" value="TreeGrafter"/>
</dbReference>
<dbReference type="FunFam" id="3.40.630.30:FF:000047">
    <property type="entry name" value="Acetyltransferase, GNAT family"/>
    <property type="match status" value="1"/>
</dbReference>
<evidence type="ECO:0000313" key="3">
    <source>
        <dbReference type="Proteomes" id="UP000278756"/>
    </source>
</evidence>
<dbReference type="PANTHER" id="PTHR43441:SF2">
    <property type="entry name" value="FAMILY ACETYLTRANSFERASE, PUTATIVE (AFU_ORTHOLOGUE AFUA_7G00850)-RELATED"/>
    <property type="match status" value="1"/>
</dbReference>
<reference evidence="3" key="1">
    <citation type="journal article" date="2017" name="Biotechnol. Biofuels">
        <title>Evaluation of environmental bacterial communities as a factor affecting the growth of duckweed Lemna minor.</title>
        <authorList>
            <person name="Ishizawa H."/>
            <person name="Kuroda M."/>
            <person name="Morikawa M."/>
            <person name="Ike M."/>
        </authorList>
    </citation>
    <scope>NUCLEOTIDE SEQUENCE [LARGE SCALE GENOMIC DNA]</scope>
    <source>
        <strain evidence="3">M6</strain>
    </source>
</reference>
<dbReference type="GO" id="GO:0004386">
    <property type="term" value="F:helicase activity"/>
    <property type="evidence" value="ECO:0007669"/>
    <property type="project" value="UniProtKB-KW"/>
</dbReference>
<gene>
    <name evidence="2" type="ORF">EM6_0442</name>
</gene>
<dbReference type="OrthoDB" id="5295305at2"/>
<keyword evidence="2" id="KW-0067">ATP-binding</keyword>
<dbReference type="GO" id="GO:1990189">
    <property type="term" value="F:protein N-terminal-serine acetyltransferase activity"/>
    <property type="evidence" value="ECO:0007669"/>
    <property type="project" value="TreeGrafter"/>
</dbReference>
<name>A0A3G9FZQ3_9CAUL</name>
<dbReference type="Gene3D" id="3.40.630.30">
    <property type="match status" value="1"/>
</dbReference>
<dbReference type="PROSITE" id="PS51186">
    <property type="entry name" value="GNAT"/>
    <property type="match status" value="1"/>
</dbReference>
<dbReference type="PANTHER" id="PTHR43441">
    <property type="entry name" value="RIBOSOMAL-PROTEIN-SERINE ACETYLTRANSFERASE"/>
    <property type="match status" value="1"/>
</dbReference>
<dbReference type="InterPro" id="IPR000182">
    <property type="entry name" value="GNAT_dom"/>
</dbReference>